<dbReference type="InterPro" id="IPR002053">
    <property type="entry name" value="Glyco_hydro_25"/>
</dbReference>
<dbReference type="Proteomes" id="UP001174314">
    <property type="component" value="Chromosome"/>
</dbReference>
<reference evidence="5 6" key="1">
    <citation type="submission" date="2023-10" db="EMBL/GenBank/DDBJ databases">
        <title>complete genome sequence of Corynebacterium pseudokroppenstedtii P15-C1.</title>
        <authorList>
            <person name="Bruggemann H."/>
            <person name="Poehlein A."/>
        </authorList>
    </citation>
    <scope>NUCLEOTIDE SEQUENCE [LARGE SCALE GENOMIC DNA]</scope>
    <source>
        <strain evidence="5 6">P15_C1</strain>
    </source>
</reference>
<dbReference type="GO" id="GO:0016998">
    <property type="term" value="P:cell wall macromolecule catabolic process"/>
    <property type="evidence" value="ECO:0007669"/>
    <property type="project" value="InterPro"/>
</dbReference>
<dbReference type="Gene3D" id="3.20.20.80">
    <property type="entry name" value="Glycosidases"/>
    <property type="match status" value="1"/>
</dbReference>
<accession>A0AAU0PYF9</accession>
<feature type="compositionally biased region" description="Polar residues" evidence="4">
    <location>
        <begin position="466"/>
        <end position="482"/>
    </location>
</feature>
<dbReference type="GO" id="GO:0016052">
    <property type="term" value="P:carbohydrate catabolic process"/>
    <property type="evidence" value="ECO:0007669"/>
    <property type="project" value="TreeGrafter"/>
</dbReference>
<dbReference type="InterPro" id="IPR017853">
    <property type="entry name" value="GH"/>
</dbReference>
<evidence type="ECO:0000256" key="1">
    <source>
        <dbReference type="ARBA" id="ARBA00010646"/>
    </source>
</evidence>
<dbReference type="InterPro" id="IPR018077">
    <property type="entry name" value="Glyco_hydro_fam25_subgr"/>
</dbReference>
<evidence type="ECO:0000313" key="5">
    <source>
        <dbReference type="EMBL" id="WPF25060.1"/>
    </source>
</evidence>
<proteinExistence type="inferred from homology"/>
<feature type="compositionally biased region" description="Low complexity" evidence="4">
    <location>
        <begin position="413"/>
        <end position="465"/>
    </location>
</feature>
<protein>
    <submittedName>
        <fullName evidence="5">Glycoside hydrolase family 25 protein</fullName>
    </submittedName>
</protein>
<evidence type="ECO:0000256" key="3">
    <source>
        <dbReference type="ARBA" id="ARBA00023295"/>
    </source>
</evidence>
<dbReference type="AlphaFoldDB" id="A0AAU0PYF9"/>
<dbReference type="EMBL" id="CP137757">
    <property type="protein sequence ID" value="WPF25060.1"/>
    <property type="molecule type" value="Genomic_DNA"/>
</dbReference>
<keyword evidence="6" id="KW-1185">Reference proteome</keyword>
<dbReference type="PANTHER" id="PTHR34135:SF2">
    <property type="entry name" value="LYSOZYME"/>
    <property type="match status" value="1"/>
</dbReference>
<feature type="region of interest" description="Disordered" evidence="4">
    <location>
        <begin position="408"/>
        <end position="482"/>
    </location>
</feature>
<sequence length="482" mass="50147">MSDLRKPSAARSRTRFRRIIPGLNPFPKTMKHRKFAGAALMTGSLLTTAALVSTATGFTPADALNGIDVSSNNHFGGQAIDWDSVANDNQSFAFIKATEGTSYTNPYFSSDSKKAKAAGLTIGSYHYARPGGDPRQEAQFYTKELANQPQPSLPPALDLEETGGLSPSQLQKWVRDWVDEVEKQTGRTPIMYTYYSFWINNMGNTTEFSDMPLWLAYYEDSLPSTIPGGWNHVTFWQHSGSGSVDGVNTEVDLNKYDGSDSELASLAKSMKEDTPVGGVATTVKPAVDADVASASVSNDIQHQLQTSSNPVLKTIGNSFNVPIPDSVLVATLGVAAGTVSLSQLWDTIREEGFGGQLADQLVRAVSEVSQNGGLPKDQLQGLLGENAGTTLGQLEKALSDAMVALGSGGAPGSDGSDAVPSGSSGSADASGSAGTSSNGSSAGSTNASGSSQSSSSGSASGSTGSTQLDQGQQVQSVPDSNS</sequence>
<dbReference type="GO" id="GO:0009253">
    <property type="term" value="P:peptidoglycan catabolic process"/>
    <property type="evidence" value="ECO:0007669"/>
    <property type="project" value="InterPro"/>
</dbReference>
<organism evidence="5 6">
    <name type="scientific">Corynebacterium pseudokroppenstedtii</name>
    <dbReference type="NCBI Taxonomy" id="2804917"/>
    <lineage>
        <taxon>Bacteria</taxon>
        <taxon>Bacillati</taxon>
        <taxon>Actinomycetota</taxon>
        <taxon>Actinomycetes</taxon>
        <taxon>Mycobacteriales</taxon>
        <taxon>Corynebacteriaceae</taxon>
        <taxon>Corynebacterium</taxon>
    </lineage>
</organism>
<dbReference type="KEGG" id="cpsk:Q0N40_00365"/>
<keyword evidence="2 5" id="KW-0378">Hydrolase</keyword>
<dbReference type="PROSITE" id="PS51904">
    <property type="entry name" value="GLYCOSYL_HYDROL_F25_2"/>
    <property type="match status" value="1"/>
</dbReference>
<dbReference type="Pfam" id="PF01183">
    <property type="entry name" value="Glyco_hydro_25"/>
    <property type="match status" value="1"/>
</dbReference>
<dbReference type="GO" id="GO:0003796">
    <property type="term" value="F:lysozyme activity"/>
    <property type="evidence" value="ECO:0007669"/>
    <property type="project" value="InterPro"/>
</dbReference>
<keyword evidence="3" id="KW-0326">Glycosidase</keyword>
<dbReference type="RefSeq" id="WP_204087805.1">
    <property type="nucleotide sequence ID" value="NZ_CP137757.1"/>
</dbReference>
<evidence type="ECO:0000256" key="2">
    <source>
        <dbReference type="ARBA" id="ARBA00022801"/>
    </source>
</evidence>
<evidence type="ECO:0000256" key="4">
    <source>
        <dbReference type="SAM" id="MobiDB-lite"/>
    </source>
</evidence>
<dbReference type="PANTHER" id="PTHR34135">
    <property type="entry name" value="LYSOZYME"/>
    <property type="match status" value="1"/>
</dbReference>
<gene>
    <name evidence="5" type="ORF">Q0N40_00365</name>
</gene>
<name>A0AAU0PYF9_9CORY</name>
<dbReference type="SMART" id="SM00641">
    <property type="entry name" value="Glyco_25"/>
    <property type="match status" value="1"/>
</dbReference>
<dbReference type="SUPFAM" id="SSF51445">
    <property type="entry name" value="(Trans)glycosidases"/>
    <property type="match status" value="1"/>
</dbReference>
<comment type="similarity">
    <text evidence="1">Belongs to the glycosyl hydrolase 25 family.</text>
</comment>
<evidence type="ECO:0000313" key="6">
    <source>
        <dbReference type="Proteomes" id="UP001174314"/>
    </source>
</evidence>
<dbReference type="CDD" id="cd00599">
    <property type="entry name" value="GH25_muramidase"/>
    <property type="match status" value="1"/>
</dbReference>